<dbReference type="SMART" id="SM00235">
    <property type="entry name" value="ZnMc"/>
    <property type="match status" value="1"/>
</dbReference>
<dbReference type="Gene3D" id="3.40.390.10">
    <property type="entry name" value="Collagenase (Catalytic Domain)"/>
    <property type="match status" value="1"/>
</dbReference>
<dbReference type="Gene3D" id="3.10.100.10">
    <property type="entry name" value="Mannose-Binding Protein A, subunit A"/>
    <property type="match status" value="1"/>
</dbReference>
<feature type="binding site" evidence="6">
    <location>
        <position position="188"/>
    </location>
    <ligand>
        <name>Zn(2+)</name>
        <dbReference type="ChEBI" id="CHEBI:29105"/>
        <note>catalytic</note>
    </ligand>
</feature>
<dbReference type="SUPFAM" id="SSF56436">
    <property type="entry name" value="C-type lectin-like"/>
    <property type="match status" value="1"/>
</dbReference>
<dbReference type="InterPro" id="IPR001304">
    <property type="entry name" value="C-type_lectin-like"/>
</dbReference>
<feature type="domain" description="Sushi" evidence="10">
    <location>
        <begin position="775"/>
        <end position="832"/>
    </location>
</feature>
<dbReference type="InterPro" id="IPR000001">
    <property type="entry name" value="Kringle"/>
</dbReference>
<dbReference type="InterPro" id="IPR016186">
    <property type="entry name" value="C-type_lectin-like/link_sf"/>
</dbReference>
<evidence type="ECO:0000256" key="2">
    <source>
        <dbReference type="ARBA" id="ARBA00022729"/>
    </source>
</evidence>
<dbReference type="GO" id="GO:0006508">
    <property type="term" value="P:proteolysis"/>
    <property type="evidence" value="ECO:0007669"/>
    <property type="project" value="UniProtKB-KW"/>
</dbReference>
<dbReference type="GO" id="GO:0004222">
    <property type="term" value="F:metalloendopeptidase activity"/>
    <property type="evidence" value="ECO:0007669"/>
    <property type="project" value="UniProtKB-UniRule"/>
</dbReference>
<keyword evidence="5" id="KW-0768">Sushi</keyword>
<evidence type="ECO:0000256" key="3">
    <source>
        <dbReference type="ARBA" id="ARBA00023157"/>
    </source>
</evidence>
<evidence type="ECO:0000256" key="1">
    <source>
        <dbReference type="ARBA" id="ARBA00022572"/>
    </source>
</evidence>
<feature type="active site" evidence="6">
    <location>
        <position position="179"/>
    </location>
</feature>
<dbReference type="PANTHER" id="PTHR10127">
    <property type="entry name" value="DISCOIDIN, CUB, EGF, LAMININ , AND ZINC METALLOPROTEASE DOMAIN CONTAINING"/>
    <property type="match status" value="1"/>
</dbReference>
<evidence type="ECO:0000256" key="7">
    <source>
        <dbReference type="RuleBase" id="RU361183"/>
    </source>
</evidence>
<dbReference type="PROSITE" id="PS50041">
    <property type="entry name" value="C_TYPE_LECTIN_2"/>
    <property type="match status" value="1"/>
</dbReference>
<name>A0AAD8C795_BIOPF</name>
<dbReference type="Proteomes" id="UP001233172">
    <property type="component" value="Unassembled WGS sequence"/>
</dbReference>
<dbReference type="InterPro" id="IPR013806">
    <property type="entry name" value="Kringle-like"/>
</dbReference>
<evidence type="ECO:0000259" key="8">
    <source>
        <dbReference type="PROSITE" id="PS50041"/>
    </source>
</evidence>
<dbReference type="AlphaFoldDB" id="A0AAD8C795"/>
<keyword evidence="6 7" id="KW-0862">Zinc</keyword>
<comment type="caution">
    <text evidence="12">The sequence shown here is derived from an EMBL/GenBank/DDBJ whole genome shotgun (WGS) entry which is preliminary data.</text>
</comment>
<dbReference type="SMART" id="SM00130">
    <property type="entry name" value="KR"/>
    <property type="match status" value="1"/>
</dbReference>
<evidence type="ECO:0000259" key="11">
    <source>
        <dbReference type="PROSITE" id="PS51864"/>
    </source>
</evidence>
<dbReference type="SUPFAM" id="SSF57440">
    <property type="entry name" value="Kringle-like"/>
    <property type="match status" value="1"/>
</dbReference>
<feature type="chain" id="PRO_5041769173" description="Metalloendopeptidase" evidence="7">
    <location>
        <begin position="37"/>
        <end position="926"/>
    </location>
</feature>
<dbReference type="PRINTS" id="PR00480">
    <property type="entry name" value="ASTACIN"/>
</dbReference>
<dbReference type="PROSITE" id="PS51864">
    <property type="entry name" value="ASTACIN"/>
    <property type="match status" value="1"/>
</dbReference>
<dbReference type="InterPro" id="IPR038178">
    <property type="entry name" value="Kringle_sf"/>
</dbReference>
<gene>
    <name evidence="12" type="ORF">Bpfe_002930</name>
</gene>
<comment type="cofactor">
    <cofactor evidence="6 7">
        <name>Zn(2+)</name>
        <dbReference type="ChEBI" id="CHEBI:29105"/>
    </cofactor>
    <text evidence="6 7">Binds 1 zinc ion per subunit.</text>
</comment>
<dbReference type="InterPro" id="IPR031569">
    <property type="entry name" value="ApeC"/>
</dbReference>
<dbReference type="PROSITE" id="PS50923">
    <property type="entry name" value="SUSHI"/>
    <property type="match status" value="1"/>
</dbReference>
<keyword evidence="6 7" id="KW-0479">Metal-binding</keyword>
<reference evidence="12" key="2">
    <citation type="submission" date="2023-04" db="EMBL/GenBank/DDBJ databases">
        <authorList>
            <person name="Bu L."/>
            <person name="Lu L."/>
            <person name="Laidemitt M.R."/>
            <person name="Zhang S.M."/>
            <person name="Mutuku M."/>
            <person name="Mkoji G."/>
            <person name="Steinauer M."/>
            <person name="Loker E.S."/>
        </authorList>
    </citation>
    <scope>NUCLEOTIDE SEQUENCE</scope>
    <source>
        <strain evidence="12">KasaAsao</strain>
        <tissue evidence="12">Whole Snail</tissue>
    </source>
</reference>
<keyword evidence="13" id="KW-1185">Reference proteome</keyword>
<organism evidence="12 13">
    <name type="scientific">Biomphalaria pfeifferi</name>
    <name type="common">Bloodfluke planorb</name>
    <name type="synonym">Freshwater snail</name>
    <dbReference type="NCBI Taxonomy" id="112525"/>
    <lineage>
        <taxon>Eukaryota</taxon>
        <taxon>Metazoa</taxon>
        <taxon>Spiralia</taxon>
        <taxon>Lophotrochozoa</taxon>
        <taxon>Mollusca</taxon>
        <taxon>Gastropoda</taxon>
        <taxon>Heterobranchia</taxon>
        <taxon>Euthyneura</taxon>
        <taxon>Panpulmonata</taxon>
        <taxon>Hygrophila</taxon>
        <taxon>Lymnaeoidea</taxon>
        <taxon>Planorbidae</taxon>
        <taxon>Biomphalaria</taxon>
    </lineage>
</organism>
<evidence type="ECO:0000256" key="6">
    <source>
        <dbReference type="PROSITE-ProRule" id="PRU01211"/>
    </source>
</evidence>
<dbReference type="SUPFAM" id="SSF55486">
    <property type="entry name" value="Metalloproteases ('zincins'), catalytic domain"/>
    <property type="match status" value="1"/>
</dbReference>
<keyword evidence="6 7" id="KW-0378">Hydrolase</keyword>
<feature type="domain" description="Kringle" evidence="9">
    <location>
        <begin position="654"/>
        <end position="741"/>
    </location>
</feature>
<dbReference type="InterPro" id="IPR035914">
    <property type="entry name" value="Sperma_CUB_dom_sf"/>
</dbReference>
<keyword evidence="2 7" id="KW-0732">Signal</keyword>
<dbReference type="InterPro" id="IPR006026">
    <property type="entry name" value="Peptidase_Metallo"/>
</dbReference>
<feature type="signal peptide" evidence="7">
    <location>
        <begin position="1"/>
        <end position="36"/>
    </location>
</feature>
<sequence length="926" mass="104332">MTAQHTCWTTSLKMVFNDHLLTVLLCLSHALCLTESLQGNSHSNFAYKTTRISRPNSPLVIDFIQQANDSKARRGTYNATSYNWPNDIPYVIDPSFTGDRVTLGQVMTYISSRVCVTFHNVTDTFDESDPNWLHDHGYQTKAHLVIRESNGCFSEHGQGGGVGSRFSSPCHEFGINLHELLHTLGVIHSHQEPMRDNYITVHTVDIKPELKYSYVKVKDPALVSEYFDGTSAMMYGDTTWNSDGMETFTPIRDDLFQTSLQFSEENVVFYELSRIYKCNEKFCHNATTDCSPGYHTLYHGKCQCVCPDHLDPETNCKSQINGPSTSLQWPKTPMVLYGNERCPRGFEPVPGRLSVNVTYGPRQEPVPELYSVNGHVMTFLFCSKTGPHNPGDMDWSTWPVGGGFCFVRPVGVECGGIFKDGGIQFLTKSLPLSSGVLGDIQINGPEVTMNFCCKDKEHYGTTIDLPNADPFRLTDKSYAGCPTVRGMRSTRSVFTLWSDKSHKFGTAPPLSYFYSNSFLHYQCYYQPPVYGCNNMVNLTLTNRSVTITTPGFTGHREPNRRCLYDFNVPGDAKLRLTLNKFDLHKNDEFLVKRVHQWQDPYKIPNTDWPYQLVSEGSYLSLEYWASWEVTDKNGVNFTVELLPDSEMCYNAEMKGADYSGNKSVGETYDDCVPWAEAATCEDFPFDGIAGVSLLLSEDKCRNPGGALLQPWCYTYVRDHRCHKRYCDVCNLYTAVDVIKNCAALQPSNPDLCSSGIERYGCSKFCGLSLETYQRAHCPVPDLSSDTVVAGENRSTYYQGESIKISCRSSGDVLHELTCSKDGWSGLPFTCNGCPLGWTEHGDRCYKYIATPATRREAEKICRSYDPAGTLFEIRSLGDQTTIRTMRNSNKDYQTGNWVSGKLRSEYGLWLFDTGDPMVYFNWSTAA</sequence>
<feature type="binding site" evidence="6">
    <location>
        <position position="182"/>
    </location>
    <ligand>
        <name>Zn(2+)</name>
        <dbReference type="ChEBI" id="CHEBI:29105"/>
        <note>catalytic</note>
    </ligand>
</feature>
<dbReference type="SUPFAM" id="SSF49854">
    <property type="entry name" value="Spermadhesin, CUB domain"/>
    <property type="match status" value="1"/>
</dbReference>
<dbReference type="GO" id="GO:0008270">
    <property type="term" value="F:zinc ion binding"/>
    <property type="evidence" value="ECO:0007669"/>
    <property type="project" value="UniProtKB-UniRule"/>
</dbReference>
<feature type="binding site" evidence="6">
    <location>
        <position position="178"/>
    </location>
    <ligand>
        <name>Zn(2+)</name>
        <dbReference type="ChEBI" id="CHEBI:29105"/>
        <note>catalytic</note>
    </ligand>
</feature>
<dbReference type="InterPro" id="IPR024079">
    <property type="entry name" value="MetalloPept_cat_dom_sf"/>
</dbReference>
<dbReference type="EC" id="3.4.24.-" evidence="7"/>
<dbReference type="Gene3D" id="2.40.20.10">
    <property type="entry name" value="Plasminogen Kringle 4"/>
    <property type="match status" value="1"/>
</dbReference>
<evidence type="ECO:0000313" key="13">
    <source>
        <dbReference type="Proteomes" id="UP001233172"/>
    </source>
</evidence>
<dbReference type="Pfam" id="PF01400">
    <property type="entry name" value="Astacin"/>
    <property type="match status" value="1"/>
</dbReference>
<dbReference type="InterPro" id="IPR000436">
    <property type="entry name" value="Sushi_SCR_CCP_dom"/>
</dbReference>
<keyword evidence="3" id="KW-1015">Disulfide bond</keyword>
<keyword evidence="1 4" id="KW-0420">Kringle</keyword>
<evidence type="ECO:0000256" key="4">
    <source>
        <dbReference type="PROSITE-ProRule" id="PRU00121"/>
    </source>
</evidence>
<proteinExistence type="predicted"/>
<dbReference type="EMBL" id="JASAOG010000007">
    <property type="protein sequence ID" value="KAK0067423.1"/>
    <property type="molecule type" value="Genomic_DNA"/>
</dbReference>
<dbReference type="PROSITE" id="PS50070">
    <property type="entry name" value="KRINGLE_2"/>
    <property type="match status" value="1"/>
</dbReference>
<dbReference type="Gene3D" id="2.60.120.290">
    <property type="entry name" value="Spermadhesin, CUB domain"/>
    <property type="match status" value="1"/>
</dbReference>
<reference evidence="12" key="1">
    <citation type="journal article" date="2023" name="PLoS Negl. Trop. Dis.">
        <title>A genome sequence for Biomphalaria pfeifferi, the major vector snail for the human-infecting parasite Schistosoma mansoni.</title>
        <authorList>
            <person name="Bu L."/>
            <person name="Lu L."/>
            <person name="Laidemitt M.R."/>
            <person name="Zhang S.M."/>
            <person name="Mutuku M."/>
            <person name="Mkoji G."/>
            <person name="Steinauer M."/>
            <person name="Loker E.S."/>
        </authorList>
    </citation>
    <scope>NUCLEOTIDE SEQUENCE</scope>
    <source>
        <strain evidence="12">KasaAsao</strain>
    </source>
</reference>
<evidence type="ECO:0000256" key="5">
    <source>
        <dbReference type="PROSITE-ProRule" id="PRU00302"/>
    </source>
</evidence>
<evidence type="ECO:0000259" key="9">
    <source>
        <dbReference type="PROSITE" id="PS50070"/>
    </source>
</evidence>
<evidence type="ECO:0000313" key="12">
    <source>
        <dbReference type="EMBL" id="KAK0067423.1"/>
    </source>
</evidence>
<dbReference type="InterPro" id="IPR001506">
    <property type="entry name" value="Peptidase_M12A"/>
</dbReference>
<feature type="non-terminal residue" evidence="12">
    <location>
        <position position="926"/>
    </location>
</feature>
<dbReference type="PANTHER" id="PTHR10127:SF850">
    <property type="entry name" value="METALLOENDOPEPTIDASE"/>
    <property type="match status" value="1"/>
</dbReference>
<dbReference type="InterPro" id="IPR016187">
    <property type="entry name" value="CTDL_fold"/>
</dbReference>
<comment type="caution">
    <text evidence="4">Lacks conserved residue(s) required for the propagation of feature annotation.</text>
</comment>
<evidence type="ECO:0000259" key="10">
    <source>
        <dbReference type="PROSITE" id="PS50923"/>
    </source>
</evidence>
<keyword evidence="6 7" id="KW-0482">Metalloprotease</keyword>
<dbReference type="Pfam" id="PF16977">
    <property type="entry name" value="ApeC"/>
    <property type="match status" value="1"/>
</dbReference>
<feature type="domain" description="C-type lectin" evidence="8">
    <location>
        <begin position="840"/>
        <end position="926"/>
    </location>
</feature>
<protein>
    <recommendedName>
        <fullName evidence="7">Metalloendopeptidase</fullName>
        <ecNumber evidence="7">3.4.24.-</ecNumber>
    </recommendedName>
</protein>
<keyword evidence="6 7" id="KW-0645">Protease</keyword>
<accession>A0AAD8C795</accession>
<feature type="domain" description="Peptidase M12A" evidence="11">
    <location>
        <begin position="74"/>
        <end position="284"/>
    </location>
</feature>